<evidence type="ECO:0000256" key="6">
    <source>
        <dbReference type="ARBA" id="ARBA00023014"/>
    </source>
</evidence>
<evidence type="ECO:0000313" key="9">
    <source>
        <dbReference type="EMBL" id="KTE90591.1"/>
    </source>
</evidence>
<accession>A0A098AYM5</accession>
<keyword evidence="4" id="KW-0677">Repeat</keyword>
<keyword evidence="2" id="KW-0004">4Fe-4S</keyword>
<dbReference type="PANTHER" id="PTHR43545">
    <property type="entry name" value="FORMATE DEHYDROGENASE, NITRATE-INDUCIBLE, IRON-SULFUR SUBUNIT"/>
    <property type="match status" value="1"/>
</dbReference>
<dbReference type="GO" id="GO:0046872">
    <property type="term" value="F:metal ion binding"/>
    <property type="evidence" value="ECO:0007669"/>
    <property type="project" value="UniProtKB-KW"/>
</dbReference>
<dbReference type="InterPro" id="IPR017896">
    <property type="entry name" value="4Fe4S_Fe-S-bd"/>
</dbReference>
<reference evidence="8" key="1">
    <citation type="submission" date="2014-07" db="EMBL/GenBank/DDBJ databases">
        <authorList>
            <person name="Hornung V.Bastian."/>
        </authorList>
    </citation>
    <scope>NUCLEOTIDE SEQUENCE</scope>
    <source>
        <strain evidence="8">PCE-S</strain>
    </source>
</reference>
<sequence length="117" mass="13384">MADKDEKVYGILIDYEFCTGCHSCEVACKKELNLPANQFGIKLTEVGPWPIGEDRWEWVYMPVITKQCNLCEERVAAGKMPSCVQHCQAWCMYHGPVEELVKKMQGKSRMSLIAPRQ</sequence>
<gene>
    <name evidence="9" type="ORF">AT727_08355</name>
    <name evidence="8" type="ORF">DPCES_1315</name>
</gene>
<dbReference type="OMA" id="CEKRTAN"/>
<dbReference type="PROSITE" id="PS51379">
    <property type="entry name" value="4FE4S_FER_2"/>
    <property type="match status" value="1"/>
</dbReference>
<keyword evidence="5" id="KW-0408">Iron</keyword>
<evidence type="ECO:0000313" key="8">
    <source>
        <dbReference type="EMBL" id="CDX01202.1"/>
    </source>
</evidence>
<name>A0A098AYM5_DESHA</name>
<dbReference type="Pfam" id="PF12797">
    <property type="entry name" value="Fer4_2"/>
    <property type="match status" value="1"/>
</dbReference>
<dbReference type="PANTHER" id="PTHR43545:SF4">
    <property type="entry name" value="IRON-SULFUR PROTEIN"/>
    <property type="match status" value="1"/>
</dbReference>
<protein>
    <submittedName>
        <fullName evidence="8">4Fe-4S ferredoxin iron-sulfur binding domain-containing protein</fullName>
    </submittedName>
    <submittedName>
        <fullName evidence="9">Oxidoreductase</fullName>
    </submittedName>
</protein>
<organism evidence="8">
    <name type="scientific">Desulfitobacterium hafniense</name>
    <name type="common">Desulfitobacterium frappieri</name>
    <dbReference type="NCBI Taxonomy" id="49338"/>
    <lineage>
        <taxon>Bacteria</taxon>
        <taxon>Bacillati</taxon>
        <taxon>Bacillota</taxon>
        <taxon>Clostridia</taxon>
        <taxon>Eubacteriales</taxon>
        <taxon>Desulfitobacteriaceae</taxon>
        <taxon>Desulfitobacterium</taxon>
    </lineage>
</organism>
<evidence type="ECO:0000259" key="7">
    <source>
        <dbReference type="PROSITE" id="PS51379"/>
    </source>
</evidence>
<dbReference type="EMBL" id="LOCK01000039">
    <property type="protein sequence ID" value="KTE90591.1"/>
    <property type="molecule type" value="Genomic_DNA"/>
</dbReference>
<dbReference type="GO" id="GO:0030313">
    <property type="term" value="C:cell envelope"/>
    <property type="evidence" value="ECO:0007669"/>
    <property type="project" value="UniProtKB-SubCell"/>
</dbReference>
<dbReference type="PATRIC" id="fig|49338.4.peg.1422"/>
<dbReference type="AlphaFoldDB" id="A0A098AYM5"/>
<proteinExistence type="predicted"/>
<dbReference type="GO" id="GO:0051539">
    <property type="term" value="F:4 iron, 4 sulfur cluster binding"/>
    <property type="evidence" value="ECO:0007669"/>
    <property type="project" value="UniProtKB-KW"/>
</dbReference>
<evidence type="ECO:0000256" key="4">
    <source>
        <dbReference type="ARBA" id="ARBA00022737"/>
    </source>
</evidence>
<evidence type="ECO:0000256" key="5">
    <source>
        <dbReference type="ARBA" id="ARBA00023004"/>
    </source>
</evidence>
<dbReference type="SUPFAM" id="SSF54862">
    <property type="entry name" value="4Fe-4S ferredoxins"/>
    <property type="match status" value="1"/>
</dbReference>
<evidence type="ECO:0000313" key="10">
    <source>
        <dbReference type="Proteomes" id="UP000054623"/>
    </source>
</evidence>
<feature type="domain" description="4Fe-4S ferredoxin-type" evidence="7">
    <location>
        <begin position="9"/>
        <end position="38"/>
    </location>
</feature>
<evidence type="ECO:0000256" key="2">
    <source>
        <dbReference type="ARBA" id="ARBA00022485"/>
    </source>
</evidence>
<reference evidence="9 10" key="2">
    <citation type="submission" date="2015-12" db="EMBL/GenBank/DDBJ databases">
        <title>Draft Genome Sequence of Desulfitobacterium hafniense Strain DH, a Sulfate-reducing Bacterium Isolated from Paddy Soils.</title>
        <authorList>
            <person name="Bao P."/>
            <person name="Zhang X."/>
            <person name="Li G."/>
        </authorList>
    </citation>
    <scope>NUCLEOTIDE SEQUENCE [LARGE SCALE GENOMIC DNA]</scope>
    <source>
        <strain evidence="9 10">DH</strain>
    </source>
</reference>
<evidence type="ECO:0000256" key="3">
    <source>
        <dbReference type="ARBA" id="ARBA00022723"/>
    </source>
</evidence>
<keyword evidence="6" id="KW-0411">Iron-sulfur</keyword>
<dbReference type="InterPro" id="IPR051555">
    <property type="entry name" value="FDH_Electron_Transfer_Unit"/>
</dbReference>
<dbReference type="RefSeq" id="WP_005814591.1">
    <property type="nucleotide sequence ID" value="NZ_CABKQQ010000051.1"/>
</dbReference>
<dbReference type="Proteomes" id="UP000054623">
    <property type="component" value="Unassembled WGS sequence"/>
</dbReference>
<dbReference type="Gene3D" id="3.30.70.20">
    <property type="match status" value="1"/>
</dbReference>
<dbReference type="EMBL" id="LK996017">
    <property type="protein sequence ID" value="CDX01202.1"/>
    <property type="molecule type" value="Genomic_DNA"/>
</dbReference>
<evidence type="ECO:0000256" key="1">
    <source>
        <dbReference type="ARBA" id="ARBA00004196"/>
    </source>
</evidence>
<dbReference type="OrthoDB" id="1807944at2"/>
<dbReference type="Pfam" id="PF13247">
    <property type="entry name" value="Fer4_11"/>
    <property type="match status" value="1"/>
</dbReference>
<keyword evidence="3" id="KW-0479">Metal-binding</keyword>
<comment type="subcellular location">
    <subcellularLocation>
        <location evidence="1">Cell envelope</location>
    </subcellularLocation>
</comment>